<dbReference type="SUPFAM" id="SSF52540">
    <property type="entry name" value="P-loop containing nucleoside triphosphate hydrolases"/>
    <property type="match status" value="1"/>
</dbReference>
<evidence type="ECO:0000256" key="5">
    <source>
        <dbReference type="ARBA" id="ARBA00022727"/>
    </source>
</evidence>
<dbReference type="Proteomes" id="UP001304461">
    <property type="component" value="Unassembled WGS sequence"/>
</dbReference>
<evidence type="ECO:0000256" key="3">
    <source>
        <dbReference type="ARBA" id="ARBA00017144"/>
    </source>
</evidence>
<evidence type="ECO:0000256" key="4">
    <source>
        <dbReference type="ARBA" id="ARBA00022679"/>
    </source>
</evidence>
<dbReference type="EC" id="2.7.4.9" evidence="2 10"/>
<sequence length="217" mass="22931">MSGRFLVLEGIDGCGKTTQIEALRAWLPLSGLMAPDSRLVVTREPGGTALGQALRALLLHPPDGVAPGSLCELMLYAADRAQHVEECLRPALAAGDWVLSDRYSGSTAAYQGHGRGLPMATIHQLEAMATGGLEPDLTLWLDLPLAGSLRRRGGRPADRIEATGEAFLQRVSDGFATLAAERGWQRVAAGGPIEQVTAHCRTLITEHLGAADARGHG</sequence>
<feature type="binding site" evidence="10">
    <location>
        <begin position="10"/>
        <end position="17"/>
    </location>
    <ligand>
        <name>ATP</name>
        <dbReference type="ChEBI" id="CHEBI:30616"/>
    </ligand>
</feature>
<dbReference type="PROSITE" id="PS01331">
    <property type="entry name" value="THYMIDYLATE_KINASE"/>
    <property type="match status" value="1"/>
</dbReference>
<dbReference type="InterPro" id="IPR018094">
    <property type="entry name" value="Thymidylate_kinase"/>
</dbReference>
<evidence type="ECO:0000256" key="8">
    <source>
        <dbReference type="ARBA" id="ARBA00022840"/>
    </source>
</evidence>
<dbReference type="PANTHER" id="PTHR10344:SF4">
    <property type="entry name" value="UMP-CMP KINASE 2, MITOCHONDRIAL"/>
    <property type="match status" value="1"/>
</dbReference>
<keyword evidence="4 10" id="KW-0808">Transferase</keyword>
<accession>A0ABU5RNG7</accession>
<comment type="catalytic activity">
    <reaction evidence="9 10">
        <text>dTMP + ATP = dTDP + ADP</text>
        <dbReference type="Rhea" id="RHEA:13517"/>
        <dbReference type="ChEBI" id="CHEBI:30616"/>
        <dbReference type="ChEBI" id="CHEBI:58369"/>
        <dbReference type="ChEBI" id="CHEBI:63528"/>
        <dbReference type="ChEBI" id="CHEBI:456216"/>
        <dbReference type="EC" id="2.7.4.9"/>
    </reaction>
</comment>
<dbReference type="RefSeq" id="WP_323303787.1">
    <property type="nucleotide sequence ID" value="NZ_JAYGHX010000001.1"/>
</dbReference>
<evidence type="ECO:0000256" key="1">
    <source>
        <dbReference type="ARBA" id="ARBA00009776"/>
    </source>
</evidence>
<comment type="caution">
    <text evidence="12">The sequence shown here is derived from an EMBL/GenBank/DDBJ whole genome shotgun (WGS) entry which is preliminary data.</text>
</comment>
<evidence type="ECO:0000256" key="9">
    <source>
        <dbReference type="ARBA" id="ARBA00048743"/>
    </source>
</evidence>
<dbReference type="InterPro" id="IPR027417">
    <property type="entry name" value="P-loop_NTPase"/>
</dbReference>
<dbReference type="GO" id="GO:0004798">
    <property type="term" value="F:dTMP kinase activity"/>
    <property type="evidence" value="ECO:0007669"/>
    <property type="project" value="UniProtKB-EC"/>
</dbReference>
<keyword evidence="6 10" id="KW-0547">Nucleotide-binding</keyword>
<dbReference type="InterPro" id="IPR039430">
    <property type="entry name" value="Thymidylate_kin-like_dom"/>
</dbReference>
<keyword evidence="7 10" id="KW-0418">Kinase</keyword>
<dbReference type="PANTHER" id="PTHR10344">
    <property type="entry name" value="THYMIDYLATE KINASE"/>
    <property type="match status" value="1"/>
</dbReference>
<evidence type="ECO:0000259" key="11">
    <source>
        <dbReference type="Pfam" id="PF02223"/>
    </source>
</evidence>
<keyword evidence="13" id="KW-1185">Reference proteome</keyword>
<comment type="function">
    <text evidence="10">Phosphorylation of dTMP to form dTDP in both de novo and salvage pathways of dTTP synthesis.</text>
</comment>
<name>A0ABU5RNG7_9CYAN</name>
<protein>
    <recommendedName>
        <fullName evidence="3 10">Thymidylate kinase</fullName>
        <ecNumber evidence="2 10">2.7.4.9</ecNumber>
    </recommendedName>
    <alternativeName>
        <fullName evidence="10">dTMP kinase</fullName>
    </alternativeName>
</protein>
<evidence type="ECO:0000256" key="6">
    <source>
        <dbReference type="ARBA" id="ARBA00022741"/>
    </source>
</evidence>
<proteinExistence type="inferred from homology"/>
<dbReference type="HAMAP" id="MF_00165">
    <property type="entry name" value="Thymidylate_kinase"/>
    <property type="match status" value="1"/>
</dbReference>
<dbReference type="Pfam" id="PF02223">
    <property type="entry name" value="Thymidylate_kin"/>
    <property type="match status" value="1"/>
</dbReference>
<comment type="similarity">
    <text evidence="1 10">Belongs to the thymidylate kinase family.</text>
</comment>
<evidence type="ECO:0000313" key="12">
    <source>
        <dbReference type="EMBL" id="MEA5389632.1"/>
    </source>
</evidence>
<keyword evidence="8 10" id="KW-0067">ATP-binding</keyword>
<dbReference type="Gene3D" id="3.40.50.300">
    <property type="entry name" value="P-loop containing nucleotide triphosphate hydrolases"/>
    <property type="match status" value="1"/>
</dbReference>
<keyword evidence="5 10" id="KW-0545">Nucleotide biosynthesis</keyword>
<evidence type="ECO:0000313" key="13">
    <source>
        <dbReference type="Proteomes" id="UP001304461"/>
    </source>
</evidence>
<organism evidence="12 13">
    <name type="scientific">Cyanobium gracile UHCC 0139</name>
    <dbReference type="NCBI Taxonomy" id="3110308"/>
    <lineage>
        <taxon>Bacteria</taxon>
        <taxon>Bacillati</taxon>
        <taxon>Cyanobacteriota</taxon>
        <taxon>Cyanophyceae</taxon>
        <taxon>Synechococcales</taxon>
        <taxon>Prochlorococcaceae</taxon>
        <taxon>Cyanobium</taxon>
    </lineage>
</organism>
<dbReference type="EMBL" id="JAYGHX010000001">
    <property type="protein sequence ID" value="MEA5389632.1"/>
    <property type="molecule type" value="Genomic_DNA"/>
</dbReference>
<evidence type="ECO:0000256" key="7">
    <source>
        <dbReference type="ARBA" id="ARBA00022777"/>
    </source>
</evidence>
<evidence type="ECO:0000256" key="10">
    <source>
        <dbReference type="HAMAP-Rule" id="MF_00165"/>
    </source>
</evidence>
<reference evidence="12 13" key="1">
    <citation type="submission" date="2023-12" db="EMBL/GenBank/DDBJ databases">
        <title>Baltic Sea Cyanobacteria.</title>
        <authorList>
            <person name="Delbaje E."/>
            <person name="Fewer D.P."/>
            <person name="Shishido T.K."/>
        </authorList>
    </citation>
    <scope>NUCLEOTIDE SEQUENCE [LARGE SCALE GENOMIC DNA]</scope>
    <source>
        <strain evidence="12 13">UHCC 0139</strain>
    </source>
</reference>
<dbReference type="NCBIfam" id="TIGR00041">
    <property type="entry name" value="DTMP_kinase"/>
    <property type="match status" value="1"/>
</dbReference>
<dbReference type="InterPro" id="IPR018095">
    <property type="entry name" value="Thymidylate_kin_CS"/>
</dbReference>
<evidence type="ECO:0000256" key="2">
    <source>
        <dbReference type="ARBA" id="ARBA00012980"/>
    </source>
</evidence>
<gene>
    <name evidence="10 12" type="primary">tmk</name>
    <name evidence="12" type="ORF">VB738_00030</name>
</gene>
<dbReference type="CDD" id="cd01672">
    <property type="entry name" value="TMPK"/>
    <property type="match status" value="1"/>
</dbReference>
<feature type="domain" description="Thymidylate kinase-like" evidence="11">
    <location>
        <begin position="8"/>
        <end position="197"/>
    </location>
</feature>